<organism evidence="3 4">
    <name type="scientific">Haemaphysalis longicornis</name>
    <name type="common">Bush tick</name>
    <dbReference type="NCBI Taxonomy" id="44386"/>
    <lineage>
        <taxon>Eukaryota</taxon>
        <taxon>Metazoa</taxon>
        <taxon>Ecdysozoa</taxon>
        <taxon>Arthropoda</taxon>
        <taxon>Chelicerata</taxon>
        <taxon>Arachnida</taxon>
        <taxon>Acari</taxon>
        <taxon>Parasitiformes</taxon>
        <taxon>Ixodida</taxon>
        <taxon>Ixodoidea</taxon>
        <taxon>Ixodidae</taxon>
        <taxon>Haemaphysalinae</taxon>
        <taxon>Haemaphysalis</taxon>
    </lineage>
</organism>
<keyword evidence="2" id="KW-0812">Transmembrane</keyword>
<evidence type="ECO:0000256" key="2">
    <source>
        <dbReference type="SAM" id="Phobius"/>
    </source>
</evidence>
<feature type="region of interest" description="Disordered" evidence="1">
    <location>
        <begin position="115"/>
        <end position="157"/>
    </location>
</feature>
<sequence length="217" mass="24250">MGLAHHTKAKAGSFLVYMKLSYRFINKVLSWRAFVPLSRLTYLVYLVHPLLILWHTAYLKKPFYTTQFFVGPPSDVGPPPARRCRPGAMRRRQPALALLLPLALCLAATMAQDSSSQGDTLPRVPAPTTPRTASGSTRAPGRTTTKDPGPDPSNPYKYYARKQEKLVKTLMKTITEHVTPQFLGDISQLNLTGDCTYGLFKMIFGVKQLKPWAIKSE</sequence>
<protein>
    <submittedName>
        <fullName evidence="3">Uncharacterized protein</fullName>
    </submittedName>
</protein>
<keyword evidence="2" id="KW-0472">Membrane</keyword>
<accession>A0A9J6FEN2</accession>
<dbReference type="EMBL" id="JABSTR010000001">
    <property type="protein sequence ID" value="KAH9361405.1"/>
    <property type="molecule type" value="Genomic_DNA"/>
</dbReference>
<feature type="transmembrane region" description="Helical" evidence="2">
    <location>
        <begin position="40"/>
        <end position="59"/>
    </location>
</feature>
<evidence type="ECO:0000256" key="1">
    <source>
        <dbReference type="SAM" id="MobiDB-lite"/>
    </source>
</evidence>
<proteinExistence type="predicted"/>
<evidence type="ECO:0000313" key="3">
    <source>
        <dbReference type="EMBL" id="KAH9361405.1"/>
    </source>
</evidence>
<dbReference type="OrthoDB" id="10265389at2759"/>
<dbReference type="Proteomes" id="UP000821853">
    <property type="component" value="Chromosome 1"/>
</dbReference>
<dbReference type="VEuPathDB" id="VectorBase:HLOH_064122"/>
<reference evidence="3 4" key="1">
    <citation type="journal article" date="2020" name="Cell">
        <title>Large-Scale Comparative Analyses of Tick Genomes Elucidate Their Genetic Diversity and Vector Capacities.</title>
        <authorList>
            <consortium name="Tick Genome and Microbiome Consortium (TIGMIC)"/>
            <person name="Jia N."/>
            <person name="Wang J."/>
            <person name="Shi W."/>
            <person name="Du L."/>
            <person name="Sun Y."/>
            <person name="Zhan W."/>
            <person name="Jiang J.F."/>
            <person name="Wang Q."/>
            <person name="Zhang B."/>
            <person name="Ji P."/>
            <person name="Bell-Sakyi L."/>
            <person name="Cui X.M."/>
            <person name="Yuan T.T."/>
            <person name="Jiang B.G."/>
            <person name="Yang W.F."/>
            <person name="Lam T.T."/>
            <person name="Chang Q.C."/>
            <person name="Ding S.J."/>
            <person name="Wang X.J."/>
            <person name="Zhu J.G."/>
            <person name="Ruan X.D."/>
            <person name="Zhao L."/>
            <person name="Wei J.T."/>
            <person name="Ye R.Z."/>
            <person name="Que T.C."/>
            <person name="Du C.H."/>
            <person name="Zhou Y.H."/>
            <person name="Cheng J.X."/>
            <person name="Dai P.F."/>
            <person name="Guo W.B."/>
            <person name="Han X.H."/>
            <person name="Huang E.J."/>
            <person name="Li L.F."/>
            <person name="Wei W."/>
            <person name="Gao Y.C."/>
            <person name="Liu J.Z."/>
            <person name="Shao H.Z."/>
            <person name="Wang X."/>
            <person name="Wang C.C."/>
            <person name="Yang T.C."/>
            <person name="Huo Q.B."/>
            <person name="Li W."/>
            <person name="Chen H.Y."/>
            <person name="Chen S.E."/>
            <person name="Zhou L.G."/>
            <person name="Ni X.B."/>
            <person name="Tian J.H."/>
            <person name="Sheng Y."/>
            <person name="Liu T."/>
            <person name="Pan Y.S."/>
            <person name="Xia L.Y."/>
            <person name="Li J."/>
            <person name="Zhao F."/>
            <person name="Cao W.C."/>
        </authorList>
    </citation>
    <scope>NUCLEOTIDE SEQUENCE [LARGE SCALE GENOMIC DNA]</scope>
    <source>
        <strain evidence="3">HaeL-2018</strain>
    </source>
</reference>
<evidence type="ECO:0000313" key="4">
    <source>
        <dbReference type="Proteomes" id="UP000821853"/>
    </source>
</evidence>
<keyword evidence="2" id="KW-1133">Transmembrane helix</keyword>
<comment type="caution">
    <text evidence="3">The sequence shown here is derived from an EMBL/GenBank/DDBJ whole genome shotgun (WGS) entry which is preliminary data.</text>
</comment>
<gene>
    <name evidence="3" type="ORF">HPB48_003921</name>
</gene>
<name>A0A9J6FEN2_HAELO</name>
<keyword evidence="4" id="KW-1185">Reference proteome</keyword>
<dbReference type="AlphaFoldDB" id="A0A9J6FEN2"/>